<evidence type="ECO:0000313" key="5">
    <source>
        <dbReference type="Proteomes" id="UP000001225"/>
    </source>
</evidence>
<dbReference type="GO" id="GO:0016747">
    <property type="term" value="F:acyltransferase activity, transferring groups other than amino-acyl groups"/>
    <property type="evidence" value="ECO:0007669"/>
    <property type="project" value="InterPro"/>
</dbReference>
<dbReference type="STRING" id="94624.Bpet1873"/>
<evidence type="ECO:0000256" key="1">
    <source>
        <dbReference type="ARBA" id="ARBA00022679"/>
    </source>
</evidence>
<dbReference type="PROSITE" id="PS51186">
    <property type="entry name" value="GNAT"/>
    <property type="match status" value="1"/>
</dbReference>
<dbReference type="SUPFAM" id="SSF55729">
    <property type="entry name" value="Acyl-CoA N-acyltransferases (Nat)"/>
    <property type="match status" value="1"/>
</dbReference>
<keyword evidence="2 4" id="KW-0012">Acyltransferase</keyword>
<organism evidence="4 5">
    <name type="scientific">Bordetella petrii (strain ATCC BAA-461 / DSM 12804 / CCUG 43448 / CIP 107267 / Se-1111R)</name>
    <dbReference type="NCBI Taxonomy" id="340100"/>
    <lineage>
        <taxon>Bacteria</taxon>
        <taxon>Pseudomonadati</taxon>
        <taxon>Pseudomonadota</taxon>
        <taxon>Betaproteobacteria</taxon>
        <taxon>Burkholderiales</taxon>
        <taxon>Alcaligenaceae</taxon>
        <taxon>Bordetella</taxon>
    </lineage>
</organism>
<feature type="domain" description="N-acetyltransferase" evidence="3">
    <location>
        <begin position="7"/>
        <end position="170"/>
    </location>
</feature>
<accession>A9IJF9</accession>
<reference evidence="4 5" key="1">
    <citation type="journal article" date="2008" name="BMC Genomics">
        <title>The missing link: Bordetella petrii is endowed with both the metabolic versatility of environmental bacteria and virulence traits of pathogenic Bordetellae.</title>
        <authorList>
            <person name="Gross R."/>
            <person name="Guzman C.A."/>
            <person name="Sebaihia M."/>
            <person name="Martins Dos Santos V.A."/>
            <person name="Pieper D.H."/>
            <person name="Koebnik R."/>
            <person name="Lechner M."/>
            <person name="Bartels D."/>
            <person name="Buhrmester J."/>
            <person name="Choudhuri J.V."/>
            <person name="Ebensen T."/>
            <person name="Gaigalat L."/>
            <person name="Herrmann S."/>
            <person name="Khachane A.N."/>
            <person name="Larisch C."/>
            <person name="Link S."/>
            <person name="Linke B."/>
            <person name="Meyer F."/>
            <person name="Mormann S."/>
            <person name="Nakunst D."/>
            <person name="Rueckert C."/>
            <person name="Schneiker-Bekel S."/>
            <person name="Schulze K."/>
            <person name="Vorhoelter F.J."/>
            <person name="Yevsa T."/>
            <person name="Engle J.T."/>
            <person name="Goldman W.E."/>
            <person name="Puehler A."/>
            <person name="Goebel U.B."/>
            <person name="Goesmann A."/>
            <person name="Bloecker H."/>
            <person name="Kaiser O."/>
            <person name="Martinez-Arias R."/>
        </authorList>
    </citation>
    <scope>NUCLEOTIDE SEQUENCE [LARGE SCALE GENOMIC DNA]</scope>
    <source>
        <strain evidence="5">ATCC BAA-461 / DSM 12804 / CCUG 43448 / CIP 107267 / Se-1111R</strain>
    </source>
</reference>
<dbReference type="KEGG" id="bpt:Bpet1873"/>
<keyword evidence="1 4" id="KW-0808">Transferase</keyword>
<gene>
    <name evidence="4" type="ordered locus">Bpet1873</name>
</gene>
<dbReference type="CDD" id="cd04301">
    <property type="entry name" value="NAT_SF"/>
    <property type="match status" value="1"/>
</dbReference>
<dbReference type="EC" id="2.3.1.128" evidence="4"/>
<protein>
    <submittedName>
        <fullName evidence="4">Probable acetyltransferase</fullName>
        <ecNumber evidence="4">2.3.1.128</ecNumber>
    </submittedName>
</protein>
<dbReference type="eggNOG" id="COG3153">
    <property type="taxonomic scope" value="Bacteria"/>
</dbReference>
<dbReference type="PANTHER" id="PTHR43877">
    <property type="entry name" value="AMINOALKYLPHOSPHONATE N-ACETYLTRANSFERASE-RELATED-RELATED"/>
    <property type="match status" value="1"/>
</dbReference>
<dbReference type="Pfam" id="PF00583">
    <property type="entry name" value="Acetyltransf_1"/>
    <property type="match status" value="1"/>
</dbReference>
<dbReference type="InterPro" id="IPR016181">
    <property type="entry name" value="Acyl_CoA_acyltransferase"/>
</dbReference>
<sequence>MRDSSSIDIRPIAPHDSIPELTALLHRAYARLAAMGLRYVATHQSDDITRQRIAQGECHVAVANGVLIGTIVFKPMANTRGSPWLDRPDVASLAQFAVDPSWQSQGLGGRLMALAEARAAQTGAAEVALDTAESAGHLIDWYVRRGYRHIEYAQWQGVNYRSVIMSRPVPAAEPAPDAP</sequence>
<evidence type="ECO:0000259" key="3">
    <source>
        <dbReference type="PROSITE" id="PS51186"/>
    </source>
</evidence>
<dbReference type="Proteomes" id="UP000001225">
    <property type="component" value="Chromosome"/>
</dbReference>
<evidence type="ECO:0000313" key="4">
    <source>
        <dbReference type="EMBL" id="CAP42212.1"/>
    </source>
</evidence>
<dbReference type="InterPro" id="IPR000182">
    <property type="entry name" value="GNAT_dom"/>
</dbReference>
<proteinExistence type="predicted"/>
<keyword evidence="5" id="KW-1185">Reference proteome</keyword>
<dbReference type="EMBL" id="AM902716">
    <property type="protein sequence ID" value="CAP42212.1"/>
    <property type="molecule type" value="Genomic_DNA"/>
</dbReference>
<name>A9IJF9_BORPD</name>
<dbReference type="Gene3D" id="3.40.630.30">
    <property type="match status" value="1"/>
</dbReference>
<evidence type="ECO:0000256" key="2">
    <source>
        <dbReference type="ARBA" id="ARBA00023315"/>
    </source>
</evidence>
<dbReference type="InterPro" id="IPR050832">
    <property type="entry name" value="Bact_Acetyltransf"/>
</dbReference>
<dbReference type="AlphaFoldDB" id="A9IJF9"/>